<reference evidence="2 3" key="1">
    <citation type="submission" date="2019-12" db="EMBL/GenBank/DDBJ databases">
        <authorList>
            <person name="Alioto T."/>
            <person name="Alioto T."/>
            <person name="Gomez Garrido J."/>
        </authorList>
    </citation>
    <scope>NUCLEOTIDE SEQUENCE [LARGE SCALE GENOMIC DNA]</scope>
</reference>
<keyword evidence="3" id="KW-1185">Reference proteome</keyword>
<gene>
    <name evidence="2" type="ORF">OLEA9_A008638</name>
</gene>
<feature type="compositionally biased region" description="Basic and acidic residues" evidence="1">
    <location>
        <begin position="43"/>
        <end position="52"/>
    </location>
</feature>
<name>A0A8S0VJQ2_OLEEU</name>
<feature type="region of interest" description="Disordered" evidence="1">
    <location>
        <begin position="32"/>
        <end position="52"/>
    </location>
</feature>
<evidence type="ECO:0000313" key="2">
    <source>
        <dbReference type="EMBL" id="CAA3033191.1"/>
    </source>
</evidence>
<dbReference type="Proteomes" id="UP000594638">
    <property type="component" value="Unassembled WGS sequence"/>
</dbReference>
<organism evidence="2 3">
    <name type="scientific">Olea europaea subsp. europaea</name>
    <dbReference type="NCBI Taxonomy" id="158383"/>
    <lineage>
        <taxon>Eukaryota</taxon>
        <taxon>Viridiplantae</taxon>
        <taxon>Streptophyta</taxon>
        <taxon>Embryophyta</taxon>
        <taxon>Tracheophyta</taxon>
        <taxon>Spermatophyta</taxon>
        <taxon>Magnoliopsida</taxon>
        <taxon>eudicotyledons</taxon>
        <taxon>Gunneridae</taxon>
        <taxon>Pentapetalae</taxon>
        <taxon>asterids</taxon>
        <taxon>lamiids</taxon>
        <taxon>Lamiales</taxon>
        <taxon>Oleaceae</taxon>
        <taxon>Oleeae</taxon>
        <taxon>Olea</taxon>
    </lineage>
</organism>
<evidence type="ECO:0000313" key="3">
    <source>
        <dbReference type="Proteomes" id="UP000594638"/>
    </source>
</evidence>
<dbReference type="AlphaFoldDB" id="A0A8S0VJQ2"/>
<feature type="non-terminal residue" evidence="2">
    <location>
        <position position="52"/>
    </location>
</feature>
<proteinExistence type="predicted"/>
<dbReference type="Gramene" id="OE9A008638T1">
    <property type="protein sequence ID" value="OE9A008638C1"/>
    <property type="gene ID" value="OE9A008638"/>
</dbReference>
<comment type="caution">
    <text evidence="2">The sequence shown here is derived from an EMBL/GenBank/DDBJ whole genome shotgun (WGS) entry which is preliminary data.</text>
</comment>
<dbReference type="EMBL" id="CACTIH010009959">
    <property type="protein sequence ID" value="CAA3033191.1"/>
    <property type="molecule type" value="Genomic_DNA"/>
</dbReference>
<accession>A0A8S0VJQ2</accession>
<evidence type="ECO:0000256" key="1">
    <source>
        <dbReference type="SAM" id="MobiDB-lite"/>
    </source>
</evidence>
<sequence>MDTESISLAAAARALYSASTELFATVGWSRDDQLHMNPSTEKTYPEVERQQS</sequence>
<protein>
    <submittedName>
        <fullName evidence="2">Uncharacterized protein</fullName>
    </submittedName>
</protein>